<proteinExistence type="predicted"/>
<evidence type="ECO:0000256" key="1">
    <source>
        <dbReference type="ARBA" id="ARBA00004651"/>
    </source>
</evidence>
<dbReference type="GO" id="GO:0005886">
    <property type="term" value="C:plasma membrane"/>
    <property type="evidence" value="ECO:0007669"/>
    <property type="project" value="UniProtKB-SubCell"/>
</dbReference>
<evidence type="ECO:0000256" key="3">
    <source>
        <dbReference type="ARBA" id="ARBA00022692"/>
    </source>
</evidence>
<dbReference type="RefSeq" id="WP_160718860.1">
    <property type="nucleotide sequence ID" value="NZ_SUMG01000002.1"/>
</dbReference>
<dbReference type="InterPro" id="IPR051449">
    <property type="entry name" value="ABC-2_transporter_component"/>
</dbReference>
<feature type="transmembrane region" description="Helical" evidence="6">
    <location>
        <begin position="218"/>
        <end position="240"/>
    </location>
</feature>
<feature type="transmembrane region" description="Helical" evidence="6">
    <location>
        <begin position="26"/>
        <end position="48"/>
    </location>
</feature>
<evidence type="ECO:0000256" key="6">
    <source>
        <dbReference type="SAM" id="Phobius"/>
    </source>
</evidence>
<comment type="subcellular location">
    <subcellularLocation>
        <location evidence="1">Cell membrane</location>
        <topology evidence="1">Multi-pass membrane protein</topology>
    </subcellularLocation>
</comment>
<keyword evidence="3 6" id="KW-0812">Transmembrane</keyword>
<dbReference type="PANTHER" id="PTHR30294:SF29">
    <property type="entry name" value="MULTIDRUG ABC TRANSPORTER PERMEASE YBHS-RELATED"/>
    <property type="match status" value="1"/>
</dbReference>
<sequence>MFASLGRGLRVALEEMKKSLRHKKKTLGMIVIPLVFIFLLTTGFGGFFEQGLFIDSFSVAVVNEDQHPMAHLLMDQIRGDEGLQELIAIVEAEDGEAAEEMVGRGEVFAGVVIPEDFVGSLERGESRELILYTGPRDPFKSQVLTGVMESFMYSVSAGQSGVNAVWDYYREQGLSLEERREKIAPAIQDITFRALNAQDTMMREEQVEGINTMDPGVYYLHSVVFSLLLFAALFLGRDLIREKELGLMRRVPFTGTSIGEYYGGKILGHSVRMILFGGGFLIAAQYLFFSGWDRSLFISVGYLSLWILLILSGAGLLALLLKKTDIYFTLGNFLVFSLILLGGGLIPYYYLPYGLDRVAAFLPNHHYLQGIQQIRLGDFQGMIFQGMLIFLGSLLFFILGVLRINRGAGDPS</sequence>
<dbReference type="AlphaFoldDB" id="A0AA44BCK7"/>
<keyword evidence="5 6" id="KW-0472">Membrane</keyword>
<gene>
    <name evidence="8" type="ORF">ISALK_02930</name>
</gene>
<name>A0AA44BCK7_9CLOT</name>
<dbReference type="Pfam" id="PF12698">
    <property type="entry name" value="ABC2_membrane_3"/>
    <property type="match status" value="1"/>
</dbReference>
<feature type="transmembrane region" description="Helical" evidence="6">
    <location>
        <begin position="333"/>
        <end position="351"/>
    </location>
</feature>
<dbReference type="PANTHER" id="PTHR30294">
    <property type="entry name" value="MEMBRANE COMPONENT OF ABC TRANSPORTER YHHJ-RELATED"/>
    <property type="match status" value="1"/>
</dbReference>
<feature type="transmembrane region" description="Helical" evidence="6">
    <location>
        <begin position="271"/>
        <end position="289"/>
    </location>
</feature>
<dbReference type="Gene3D" id="3.40.1710.10">
    <property type="entry name" value="abc type-2 transporter like domain"/>
    <property type="match status" value="1"/>
</dbReference>
<accession>A0AA44BCK7</accession>
<evidence type="ECO:0000256" key="5">
    <source>
        <dbReference type="ARBA" id="ARBA00023136"/>
    </source>
</evidence>
<evidence type="ECO:0000313" key="9">
    <source>
        <dbReference type="Proteomes" id="UP000449710"/>
    </source>
</evidence>
<evidence type="ECO:0000256" key="2">
    <source>
        <dbReference type="ARBA" id="ARBA00022475"/>
    </source>
</evidence>
<protein>
    <submittedName>
        <fullName evidence="8">ABC transporter permease</fullName>
    </submittedName>
</protein>
<feature type="domain" description="ABC-2 type transporter transmembrane" evidence="7">
    <location>
        <begin position="24"/>
        <end position="401"/>
    </location>
</feature>
<evidence type="ECO:0000256" key="4">
    <source>
        <dbReference type="ARBA" id="ARBA00022989"/>
    </source>
</evidence>
<organism evidence="8 9">
    <name type="scientific">Isachenkonia alkalipeptolytica</name>
    <dbReference type="NCBI Taxonomy" id="2565777"/>
    <lineage>
        <taxon>Bacteria</taxon>
        <taxon>Bacillati</taxon>
        <taxon>Bacillota</taxon>
        <taxon>Clostridia</taxon>
        <taxon>Eubacteriales</taxon>
        <taxon>Clostridiaceae</taxon>
        <taxon>Isachenkonia</taxon>
    </lineage>
</organism>
<dbReference type="Proteomes" id="UP000449710">
    <property type="component" value="Unassembled WGS sequence"/>
</dbReference>
<comment type="caution">
    <text evidence="8">The sequence shown here is derived from an EMBL/GenBank/DDBJ whole genome shotgun (WGS) entry which is preliminary data.</text>
</comment>
<evidence type="ECO:0000313" key="8">
    <source>
        <dbReference type="EMBL" id="NBG87449.1"/>
    </source>
</evidence>
<evidence type="ECO:0000259" key="7">
    <source>
        <dbReference type="Pfam" id="PF12698"/>
    </source>
</evidence>
<reference evidence="8 9" key="1">
    <citation type="submission" date="2019-04" db="EMBL/GenBank/DDBJ databases">
        <title>Isachenkonia alkalipeptolytica gen. nov. sp. nov. a new anaerobic, alkiliphilic organothrophic bacterium capable to reduce synthesized ferrihydrite isolated from a soda lake.</title>
        <authorList>
            <person name="Toshchakov S.V."/>
            <person name="Zavarzina D.G."/>
            <person name="Zhilina T.N."/>
            <person name="Kostrikina N.A."/>
            <person name="Kublanov I.V."/>
        </authorList>
    </citation>
    <scope>NUCLEOTIDE SEQUENCE [LARGE SCALE GENOMIC DNA]</scope>
    <source>
        <strain evidence="8 9">Z-1701</strain>
    </source>
</reference>
<keyword evidence="4 6" id="KW-1133">Transmembrane helix</keyword>
<dbReference type="GO" id="GO:0140359">
    <property type="term" value="F:ABC-type transporter activity"/>
    <property type="evidence" value="ECO:0007669"/>
    <property type="project" value="InterPro"/>
</dbReference>
<dbReference type="EMBL" id="SUMG01000002">
    <property type="protein sequence ID" value="NBG87449.1"/>
    <property type="molecule type" value="Genomic_DNA"/>
</dbReference>
<dbReference type="InterPro" id="IPR013525">
    <property type="entry name" value="ABC2_TM"/>
</dbReference>
<feature type="transmembrane region" description="Helical" evidence="6">
    <location>
        <begin position="295"/>
        <end position="321"/>
    </location>
</feature>
<keyword evidence="9" id="KW-1185">Reference proteome</keyword>
<keyword evidence="2" id="KW-1003">Cell membrane</keyword>
<feature type="transmembrane region" description="Helical" evidence="6">
    <location>
        <begin position="382"/>
        <end position="402"/>
    </location>
</feature>